<reference evidence="3 4" key="1">
    <citation type="submission" date="2019-08" db="EMBL/GenBank/DDBJ databases">
        <title>Professor.</title>
        <authorList>
            <person name="Park J.S."/>
        </authorList>
    </citation>
    <scope>NUCLEOTIDE SEQUENCE [LARGE SCALE GENOMIC DNA]</scope>
    <source>
        <strain evidence="3 4">176CP5-101</strain>
    </source>
</reference>
<dbReference type="InterPro" id="IPR018247">
    <property type="entry name" value="EF_Hand_1_Ca_BS"/>
</dbReference>
<dbReference type="Gene3D" id="1.10.238.10">
    <property type="entry name" value="EF-hand"/>
    <property type="match status" value="1"/>
</dbReference>
<name>A0A5C8V6E6_9FLAO</name>
<evidence type="ECO:0000313" key="4">
    <source>
        <dbReference type="Proteomes" id="UP000321456"/>
    </source>
</evidence>
<dbReference type="GO" id="GO:0005509">
    <property type="term" value="F:calcium ion binding"/>
    <property type="evidence" value="ECO:0007669"/>
    <property type="project" value="InterPro"/>
</dbReference>
<proteinExistence type="predicted"/>
<feature type="compositionally biased region" description="Basic and acidic residues" evidence="1">
    <location>
        <begin position="26"/>
        <end position="73"/>
    </location>
</feature>
<accession>A0A5C8V6E6</accession>
<dbReference type="EMBL" id="VRUR01000001">
    <property type="protein sequence ID" value="TXN36873.1"/>
    <property type="molecule type" value="Genomic_DNA"/>
</dbReference>
<dbReference type="Proteomes" id="UP000321456">
    <property type="component" value="Unassembled WGS sequence"/>
</dbReference>
<dbReference type="RefSeq" id="WP_147740706.1">
    <property type="nucleotide sequence ID" value="NZ_VRUR01000001.1"/>
</dbReference>
<keyword evidence="4" id="KW-1185">Reference proteome</keyword>
<dbReference type="InterPro" id="IPR011992">
    <property type="entry name" value="EF-hand-dom_pair"/>
</dbReference>
<dbReference type="InterPro" id="IPR002048">
    <property type="entry name" value="EF_hand_dom"/>
</dbReference>
<dbReference type="Pfam" id="PF13202">
    <property type="entry name" value="EF-hand_5"/>
    <property type="match status" value="2"/>
</dbReference>
<evidence type="ECO:0000313" key="3">
    <source>
        <dbReference type="EMBL" id="TXN36873.1"/>
    </source>
</evidence>
<feature type="domain" description="EF-hand" evidence="2">
    <location>
        <begin position="59"/>
        <end position="94"/>
    </location>
</feature>
<dbReference type="SUPFAM" id="SSF47473">
    <property type="entry name" value="EF-hand"/>
    <property type="match status" value="1"/>
</dbReference>
<evidence type="ECO:0000256" key="1">
    <source>
        <dbReference type="SAM" id="MobiDB-lite"/>
    </source>
</evidence>
<organism evidence="3 4">
    <name type="scientific">Flagellimonas hymeniacidonis</name>
    <dbReference type="NCBI Taxonomy" id="2603628"/>
    <lineage>
        <taxon>Bacteria</taxon>
        <taxon>Pseudomonadati</taxon>
        <taxon>Bacteroidota</taxon>
        <taxon>Flavobacteriia</taxon>
        <taxon>Flavobacteriales</taxon>
        <taxon>Flavobacteriaceae</taxon>
        <taxon>Flagellimonas</taxon>
    </lineage>
</organism>
<comment type="caution">
    <text evidence="3">The sequence shown here is derived from an EMBL/GenBank/DDBJ whole genome shotgun (WGS) entry which is preliminary data.</text>
</comment>
<feature type="region of interest" description="Disordered" evidence="1">
    <location>
        <begin position="25"/>
        <end position="99"/>
    </location>
</feature>
<gene>
    <name evidence="3" type="ORF">FVB32_00885</name>
</gene>
<evidence type="ECO:0000259" key="2">
    <source>
        <dbReference type="PROSITE" id="PS50222"/>
    </source>
</evidence>
<dbReference type="PROSITE" id="PS51257">
    <property type="entry name" value="PROKAR_LIPOPROTEIN"/>
    <property type="match status" value="1"/>
</dbReference>
<protein>
    <submittedName>
        <fullName evidence="3">EF-hand domain-containing protein</fullName>
    </submittedName>
</protein>
<sequence>MKNSTLKLAISIGIIGILTSCNLKAQQRERNSDRREPPSFEELLEKMDKDEDGKLSKAEVKGPLKNNFDKVDLNEDGYINEEEFKKAPKPKRQGGPNRN</sequence>
<dbReference type="PROSITE" id="PS50222">
    <property type="entry name" value="EF_HAND_2"/>
    <property type="match status" value="1"/>
</dbReference>
<dbReference type="PROSITE" id="PS00018">
    <property type="entry name" value="EF_HAND_1"/>
    <property type="match status" value="1"/>
</dbReference>
<dbReference type="AlphaFoldDB" id="A0A5C8V6E6"/>